<organism evidence="1 2">
    <name type="scientific">Periconia macrospinosa</name>
    <dbReference type="NCBI Taxonomy" id="97972"/>
    <lineage>
        <taxon>Eukaryota</taxon>
        <taxon>Fungi</taxon>
        <taxon>Dikarya</taxon>
        <taxon>Ascomycota</taxon>
        <taxon>Pezizomycotina</taxon>
        <taxon>Dothideomycetes</taxon>
        <taxon>Pleosporomycetidae</taxon>
        <taxon>Pleosporales</taxon>
        <taxon>Massarineae</taxon>
        <taxon>Periconiaceae</taxon>
        <taxon>Periconia</taxon>
    </lineage>
</organism>
<sequence>MWQNSRQSLDGADRGRISVTAKWCCVASTAEAVRIQLIGLAWRTCVLRLMHGMQRRMEGASVQSAIVLIPAAITRLCLPHSLTLRACLCTSRGICCHADPETPTCTCLYFALGNDGLPITEPTEEGKVETQGSRCSAALVLSARASHGLRRAVMMPPSAAGGELHRLYSTVQFLYMCVVVRWCMAKGEKGGLGWASAADIFINDATAARACSTTDALRVAMHWGNELISRPTGRYASQKEGKEKCGRNM</sequence>
<evidence type="ECO:0000313" key="2">
    <source>
        <dbReference type="Proteomes" id="UP000244855"/>
    </source>
</evidence>
<proteinExistence type="predicted"/>
<name>A0A2V1DWQ0_9PLEO</name>
<gene>
    <name evidence="1" type="ORF">DM02DRAFT_727131</name>
</gene>
<dbReference type="Proteomes" id="UP000244855">
    <property type="component" value="Unassembled WGS sequence"/>
</dbReference>
<evidence type="ECO:0000313" key="1">
    <source>
        <dbReference type="EMBL" id="PVI02466.1"/>
    </source>
</evidence>
<accession>A0A2V1DWQ0</accession>
<dbReference type="AlphaFoldDB" id="A0A2V1DWQ0"/>
<keyword evidence="2" id="KW-1185">Reference proteome</keyword>
<reference evidence="1 2" key="1">
    <citation type="journal article" date="2018" name="Sci. Rep.">
        <title>Comparative genomics provides insights into the lifestyle and reveals functional heterogeneity of dark septate endophytic fungi.</title>
        <authorList>
            <person name="Knapp D.G."/>
            <person name="Nemeth J.B."/>
            <person name="Barry K."/>
            <person name="Hainaut M."/>
            <person name="Henrissat B."/>
            <person name="Johnson J."/>
            <person name="Kuo A."/>
            <person name="Lim J.H.P."/>
            <person name="Lipzen A."/>
            <person name="Nolan M."/>
            <person name="Ohm R.A."/>
            <person name="Tamas L."/>
            <person name="Grigoriev I.V."/>
            <person name="Spatafora J.W."/>
            <person name="Nagy L.G."/>
            <person name="Kovacs G.M."/>
        </authorList>
    </citation>
    <scope>NUCLEOTIDE SEQUENCE [LARGE SCALE GENOMIC DNA]</scope>
    <source>
        <strain evidence="1 2">DSE2036</strain>
    </source>
</reference>
<dbReference type="EMBL" id="KZ805342">
    <property type="protein sequence ID" value="PVI02466.1"/>
    <property type="molecule type" value="Genomic_DNA"/>
</dbReference>
<protein>
    <submittedName>
        <fullName evidence="1">Uncharacterized protein</fullName>
    </submittedName>
</protein>